<evidence type="ECO:0000313" key="6">
    <source>
        <dbReference type="EMBL" id="CUA96477.1"/>
    </source>
</evidence>
<evidence type="ECO:0000256" key="4">
    <source>
        <dbReference type="ARBA" id="ARBA00023136"/>
    </source>
</evidence>
<keyword evidence="4 5" id="KW-0472">Membrane</keyword>
<dbReference type="STRING" id="339866.GCA_001418255_01383"/>
<dbReference type="GO" id="GO:0016020">
    <property type="term" value="C:membrane"/>
    <property type="evidence" value="ECO:0007669"/>
    <property type="project" value="UniProtKB-SubCell"/>
</dbReference>
<dbReference type="InterPro" id="IPR016704">
    <property type="entry name" value="Conjugal_tfr_TrbD"/>
</dbReference>
<protein>
    <submittedName>
        <fullName evidence="6">Type IV secretory pathway, TrbD component</fullName>
    </submittedName>
</protein>
<evidence type="ECO:0000256" key="2">
    <source>
        <dbReference type="ARBA" id="ARBA00022692"/>
    </source>
</evidence>
<dbReference type="EMBL" id="CYHF01000004">
    <property type="protein sequence ID" value="CUA96477.1"/>
    <property type="molecule type" value="Genomic_DNA"/>
</dbReference>
<dbReference type="InterPro" id="IPR007792">
    <property type="entry name" value="T4SS_VirB3/TrbD/AvhB"/>
</dbReference>
<keyword evidence="3 5" id="KW-1133">Transmembrane helix</keyword>
<dbReference type="RefSeq" id="WP_055450298.1">
    <property type="nucleotide sequence ID" value="NZ_CYHF01000004.1"/>
</dbReference>
<reference evidence="7" key="1">
    <citation type="submission" date="2015-08" db="EMBL/GenBank/DDBJ databases">
        <authorList>
            <person name="Varghese N."/>
        </authorList>
    </citation>
    <scope>NUCLEOTIDE SEQUENCE [LARGE SCALE GENOMIC DNA]</scope>
    <source>
        <strain evidence="7">DSM 18181</strain>
    </source>
</reference>
<dbReference type="OrthoDB" id="7063374at2"/>
<dbReference type="Pfam" id="PF05101">
    <property type="entry name" value="VirB3"/>
    <property type="match status" value="1"/>
</dbReference>
<dbReference type="Proteomes" id="UP000183649">
    <property type="component" value="Unassembled WGS sequence"/>
</dbReference>
<name>A0A0K6HZL1_9BURK</name>
<feature type="transmembrane region" description="Helical" evidence="5">
    <location>
        <begin position="25"/>
        <end position="55"/>
    </location>
</feature>
<evidence type="ECO:0000256" key="1">
    <source>
        <dbReference type="ARBA" id="ARBA00004370"/>
    </source>
</evidence>
<keyword evidence="2 5" id="KW-0812">Transmembrane</keyword>
<dbReference type="PIRSF" id="PIRSF017854">
    <property type="entry name" value="T4SS_TrbD"/>
    <property type="match status" value="1"/>
</dbReference>
<evidence type="ECO:0000313" key="7">
    <source>
        <dbReference type="Proteomes" id="UP000183649"/>
    </source>
</evidence>
<dbReference type="AlphaFoldDB" id="A0A0K6HZL1"/>
<organism evidence="6 7">
    <name type="scientific">Thiomonas bhubaneswarensis</name>
    <dbReference type="NCBI Taxonomy" id="339866"/>
    <lineage>
        <taxon>Bacteria</taxon>
        <taxon>Pseudomonadati</taxon>
        <taxon>Pseudomonadota</taxon>
        <taxon>Betaproteobacteria</taxon>
        <taxon>Burkholderiales</taxon>
        <taxon>Thiomonas</taxon>
    </lineage>
</organism>
<accession>A0A0K6HZL1</accession>
<gene>
    <name evidence="6" type="ORF">Ga0061069_104150</name>
</gene>
<comment type="subcellular location">
    <subcellularLocation>
        <location evidence="1">Membrane</location>
    </subcellularLocation>
</comment>
<dbReference type="NCBIfam" id="NF010395">
    <property type="entry name" value="PRK13823.1"/>
    <property type="match status" value="1"/>
</dbReference>
<sequence length="99" mass="11161">MNDIKTPIHDALNRPILMMGGERPLVLMLIIVAGIFIFSLAKIWAAVIGVALWLLGHWALTRAATFDPMLSKTGTRLLKYRRDYPARATPFARSREVRS</sequence>
<evidence type="ECO:0000256" key="3">
    <source>
        <dbReference type="ARBA" id="ARBA00022989"/>
    </source>
</evidence>
<keyword evidence="7" id="KW-1185">Reference proteome</keyword>
<proteinExistence type="predicted"/>
<evidence type="ECO:0000256" key="5">
    <source>
        <dbReference type="SAM" id="Phobius"/>
    </source>
</evidence>